<evidence type="ECO:0000313" key="2">
    <source>
        <dbReference type="EMBL" id="GAK77639.1"/>
    </source>
</evidence>
<dbReference type="AlphaFoldDB" id="A0A081DFE3"/>
<keyword evidence="1" id="KW-0472">Membrane</keyword>
<comment type="caution">
    <text evidence="2">The sequence shown here is derived from an EMBL/GenBank/DDBJ whole genome shotgun (WGS) entry which is preliminary data.</text>
</comment>
<reference evidence="2 3" key="1">
    <citation type="journal article" date="2014" name="Genome Announc.">
        <title>Draft Genome Sequences of Marine Flavobacterium Nonlabens Strains NR17, NR24, NR27, NR32, NR33, and Ara13.</title>
        <authorList>
            <person name="Nakanishi M."/>
            <person name="Meirelles P."/>
            <person name="Suzuki R."/>
            <person name="Takatani N."/>
            <person name="Mino S."/>
            <person name="Suda W."/>
            <person name="Oshima K."/>
            <person name="Hattori M."/>
            <person name="Ohkuma M."/>
            <person name="Hosokawa M."/>
            <person name="Miyashita K."/>
            <person name="Thompson F.L."/>
            <person name="Niwa A."/>
            <person name="Sawabe T."/>
            <person name="Sawabe T."/>
        </authorList>
    </citation>
    <scope>NUCLEOTIDE SEQUENCE [LARGE SCALE GENOMIC DNA]</scope>
    <source>
        <strain evidence="3">JCM19296</strain>
    </source>
</reference>
<proteinExistence type="predicted"/>
<gene>
    <name evidence="2" type="ORF">JCM19296_3247</name>
</gene>
<organism evidence="2 3">
    <name type="scientific">Nonlabens ulvanivorans</name>
    <name type="common">Persicivirga ulvanivorans</name>
    <dbReference type="NCBI Taxonomy" id="906888"/>
    <lineage>
        <taxon>Bacteria</taxon>
        <taxon>Pseudomonadati</taxon>
        <taxon>Bacteroidota</taxon>
        <taxon>Flavobacteriia</taxon>
        <taxon>Flavobacteriales</taxon>
        <taxon>Flavobacteriaceae</taxon>
        <taxon>Nonlabens</taxon>
    </lineage>
</organism>
<accession>A0A081DFE3</accession>
<dbReference type="RefSeq" id="WP_042272066.1">
    <property type="nucleotide sequence ID" value="NZ_JBDUVK010000182.1"/>
</dbReference>
<keyword evidence="1" id="KW-1133">Transmembrane helix</keyword>
<keyword evidence="1" id="KW-0812">Transmembrane</keyword>
<feature type="transmembrane region" description="Helical" evidence="1">
    <location>
        <begin position="6"/>
        <end position="25"/>
    </location>
</feature>
<protein>
    <submittedName>
        <fullName evidence="2">Uncharacterized protein</fullName>
    </submittedName>
</protein>
<evidence type="ECO:0000256" key="1">
    <source>
        <dbReference type="SAM" id="Phobius"/>
    </source>
</evidence>
<dbReference type="Proteomes" id="UP000028980">
    <property type="component" value="Unassembled WGS sequence"/>
</dbReference>
<name>A0A081DFE3_NONUL</name>
<dbReference type="EMBL" id="BBLG01000011">
    <property type="protein sequence ID" value="GAK77639.1"/>
    <property type="molecule type" value="Genomic_DNA"/>
</dbReference>
<evidence type="ECO:0000313" key="3">
    <source>
        <dbReference type="Proteomes" id="UP000028980"/>
    </source>
</evidence>
<sequence>MNNAIILLVTMVVIFSIVIFFFYYLSIIKKRDAKTIDADWHHFQNAVKHHRIQAIEKYGTQLIWNEHITVEQVKEMSAVMKKLEKSHPELNELKLVIYNKRKDWSKKYPRHYSGNPYL</sequence>